<comment type="caution">
    <text evidence="1">The sequence shown here is derived from an EMBL/GenBank/DDBJ whole genome shotgun (WGS) entry which is preliminary data.</text>
</comment>
<protein>
    <submittedName>
        <fullName evidence="1">Uncharacterized protein</fullName>
    </submittedName>
</protein>
<reference evidence="1" key="1">
    <citation type="submission" date="2024-01" db="EMBL/GenBank/DDBJ databases">
        <authorList>
            <person name="Webb A."/>
        </authorList>
    </citation>
    <scope>NUCLEOTIDE SEQUENCE</scope>
    <source>
        <strain evidence="1">Pm1</strain>
    </source>
</reference>
<accession>A0AAV1U494</accession>
<name>A0AAV1U494_9STRA</name>
<organism evidence="1 2">
    <name type="scientific">Peronospora matthiolae</name>
    <dbReference type="NCBI Taxonomy" id="2874970"/>
    <lineage>
        <taxon>Eukaryota</taxon>
        <taxon>Sar</taxon>
        <taxon>Stramenopiles</taxon>
        <taxon>Oomycota</taxon>
        <taxon>Peronosporomycetes</taxon>
        <taxon>Peronosporales</taxon>
        <taxon>Peronosporaceae</taxon>
        <taxon>Peronospora</taxon>
    </lineage>
</organism>
<gene>
    <name evidence="1" type="ORF">PM001_LOCUS14435</name>
</gene>
<proteinExistence type="predicted"/>
<evidence type="ECO:0000313" key="2">
    <source>
        <dbReference type="Proteomes" id="UP001162060"/>
    </source>
</evidence>
<dbReference type="Proteomes" id="UP001162060">
    <property type="component" value="Unassembled WGS sequence"/>
</dbReference>
<dbReference type="EMBL" id="CAKLBY020000153">
    <property type="protein sequence ID" value="CAK7929285.1"/>
    <property type="molecule type" value="Genomic_DNA"/>
</dbReference>
<evidence type="ECO:0000313" key="1">
    <source>
        <dbReference type="EMBL" id="CAK7929285.1"/>
    </source>
</evidence>
<sequence>MGMTELGEGLIFWIPFFWNSGFYEATRCHGAFVFLVKRLCLHHHSIETTTVMLNDAVLSTEVPLRHEPGANPSIHTVVYRPDQIKRKHGSLL</sequence>
<dbReference type="AlphaFoldDB" id="A0AAV1U494"/>